<comment type="caution">
    <text evidence="5">The sequence shown here is derived from an EMBL/GenBank/DDBJ whole genome shotgun (WGS) entry which is preliminary data.</text>
</comment>
<dbReference type="Gene3D" id="1.10.443.10">
    <property type="entry name" value="Intergrase catalytic core"/>
    <property type="match status" value="1"/>
</dbReference>
<proteinExistence type="predicted"/>
<keyword evidence="2" id="KW-0233">DNA recombination</keyword>
<dbReference type="PROSITE" id="PS51900">
    <property type="entry name" value="CB"/>
    <property type="match status" value="1"/>
</dbReference>
<evidence type="ECO:0000259" key="4">
    <source>
        <dbReference type="PROSITE" id="PS51900"/>
    </source>
</evidence>
<evidence type="ECO:0000259" key="3">
    <source>
        <dbReference type="PROSITE" id="PS51898"/>
    </source>
</evidence>
<name>X1MN34_9ZZZZ</name>
<dbReference type="Gene3D" id="1.10.150.130">
    <property type="match status" value="1"/>
</dbReference>
<reference evidence="5" key="1">
    <citation type="journal article" date="2014" name="Front. Microbiol.">
        <title>High frequency of phylogenetically diverse reductive dehalogenase-homologous genes in deep subseafloor sedimentary metagenomes.</title>
        <authorList>
            <person name="Kawai M."/>
            <person name="Futagami T."/>
            <person name="Toyoda A."/>
            <person name="Takaki Y."/>
            <person name="Nishi S."/>
            <person name="Hori S."/>
            <person name="Arai W."/>
            <person name="Tsubouchi T."/>
            <person name="Morono Y."/>
            <person name="Uchiyama I."/>
            <person name="Ito T."/>
            <person name="Fujiyama A."/>
            <person name="Inagaki F."/>
            <person name="Takami H."/>
        </authorList>
    </citation>
    <scope>NUCLEOTIDE SEQUENCE</scope>
    <source>
        <strain evidence="5">Expedition CK06-06</strain>
    </source>
</reference>
<keyword evidence="1" id="KW-0238">DNA-binding</keyword>
<dbReference type="InterPro" id="IPR011010">
    <property type="entry name" value="DNA_brk_join_enz"/>
</dbReference>
<dbReference type="InterPro" id="IPR002104">
    <property type="entry name" value="Integrase_catalytic"/>
</dbReference>
<accession>X1MN34</accession>
<organism evidence="5">
    <name type="scientific">marine sediment metagenome</name>
    <dbReference type="NCBI Taxonomy" id="412755"/>
    <lineage>
        <taxon>unclassified sequences</taxon>
        <taxon>metagenomes</taxon>
        <taxon>ecological metagenomes</taxon>
    </lineage>
</organism>
<feature type="non-terminal residue" evidence="5">
    <location>
        <position position="143"/>
    </location>
</feature>
<dbReference type="InterPro" id="IPR044068">
    <property type="entry name" value="CB"/>
</dbReference>
<evidence type="ECO:0000256" key="1">
    <source>
        <dbReference type="ARBA" id="ARBA00023125"/>
    </source>
</evidence>
<dbReference type="GO" id="GO:0015074">
    <property type="term" value="P:DNA integration"/>
    <property type="evidence" value="ECO:0007669"/>
    <property type="project" value="InterPro"/>
</dbReference>
<dbReference type="SUPFAM" id="SSF56349">
    <property type="entry name" value="DNA breaking-rejoining enzymes"/>
    <property type="match status" value="1"/>
</dbReference>
<dbReference type="GO" id="GO:0006310">
    <property type="term" value="P:DNA recombination"/>
    <property type="evidence" value="ECO:0007669"/>
    <property type="project" value="UniProtKB-KW"/>
</dbReference>
<dbReference type="EMBL" id="BARV01032257">
    <property type="protein sequence ID" value="GAI33032.1"/>
    <property type="molecule type" value="Genomic_DNA"/>
</dbReference>
<sequence length="143" mass="16175">MSNIEELGRFKSYLSDRVQPGTVNLYMSALHTWLANIGSVNGDSLSPEAAQSYIDLLAKSGKSPSTIGIKAHAIMRFFRWRNQEIHLDCPTIRTREPEYLNMQEFKTVVAACRTQLEKTLVVVLFDTAVRISELLNLELDDVD</sequence>
<dbReference type="GO" id="GO:0003677">
    <property type="term" value="F:DNA binding"/>
    <property type="evidence" value="ECO:0007669"/>
    <property type="project" value="UniProtKB-KW"/>
</dbReference>
<evidence type="ECO:0000256" key="2">
    <source>
        <dbReference type="ARBA" id="ARBA00023172"/>
    </source>
</evidence>
<evidence type="ECO:0000313" key="5">
    <source>
        <dbReference type="EMBL" id="GAI33032.1"/>
    </source>
</evidence>
<feature type="domain" description="Tyr recombinase" evidence="3">
    <location>
        <begin position="95"/>
        <end position="143"/>
    </location>
</feature>
<dbReference type="AlphaFoldDB" id="X1MN34"/>
<feature type="domain" description="Core-binding (CB)" evidence="4">
    <location>
        <begin position="1"/>
        <end position="82"/>
    </location>
</feature>
<dbReference type="InterPro" id="IPR010998">
    <property type="entry name" value="Integrase_recombinase_N"/>
</dbReference>
<protein>
    <recommendedName>
        <fullName evidence="6">Core-binding (CB) domain-containing protein</fullName>
    </recommendedName>
</protein>
<evidence type="ECO:0008006" key="6">
    <source>
        <dbReference type="Google" id="ProtNLM"/>
    </source>
</evidence>
<dbReference type="InterPro" id="IPR013762">
    <property type="entry name" value="Integrase-like_cat_sf"/>
</dbReference>
<dbReference type="PROSITE" id="PS51898">
    <property type="entry name" value="TYR_RECOMBINASE"/>
    <property type="match status" value="1"/>
</dbReference>
<gene>
    <name evidence="5" type="ORF">S06H3_50897</name>
</gene>